<feature type="compositionally biased region" description="Basic and acidic residues" evidence="1">
    <location>
        <begin position="219"/>
        <end position="229"/>
    </location>
</feature>
<feature type="non-terminal residue" evidence="4">
    <location>
        <position position="418"/>
    </location>
</feature>
<organism evidence="4 5">
    <name type="scientific">Brenthis ino</name>
    <name type="common">lesser marbled fritillary</name>
    <dbReference type="NCBI Taxonomy" id="405034"/>
    <lineage>
        <taxon>Eukaryota</taxon>
        <taxon>Metazoa</taxon>
        <taxon>Ecdysozoa</taxon>
        <taxon>Arthropoda</taxon>
        <taxon>Hexapoda</taxon>
        <taxon>Insecta</taxon>
        <taxon>Pterygota</taxon>
        <taxon>Neoptera</taxon>
        <taxon>Endopterygota</taxon>
        <taxon>Lepidoptera</taxon>
        <taxon>Glossata</taxon>
        <taxon>Ditrysia</taxon>
        <taxon>Papilionoidea</taxon>
        <taxon>Nymphalidae</taxon>
        <taxon>Heliconiinae</taxon>
        <taxon>Argynnini</taxon>
        <taxon>Brenthis</taxon>
    </lineage>
</organism>
<dbReference type="PROSITE" id="PS51257">
    <property type="entry name" value="PROKAR_LIPOPROTEIN"/>
    <property type="match status" value="1"/>
</dbReference>
<evidence type="ECO:0000256" key="1">
    <source>
        <dbReference type="SAM" id="MobiDB-lite"/>
    </source>
</evidence>
<accession>A0A8J9UV15</accession>
<feature type="region of interest" description="Disordered" evidence="1">
    <location>
        <begin position="270"/>
        <end position="320"/>
    </location>
</feature>
<proteinExistence type="predicted"/>
<dbReference type="AlphaFoldDB" id="A0A8J9UV15"/>
<dbReference type="EMBL" id="OV170230">
    <property type="protein sequence ID" value="CAH0715170.1"/>
    <property type="molecule type" value="Genomic_DNA"/>
</dbReference>
<reference evidence="4" key="1">
    <citation type="submission" date="2021-12" db="EMBL/GenBank/DDBJ databases">
        <authorList>
            <person name="Martin H S."/>
        </authorList>
    </citation>
    <scope>NUCLEOTIDE SEQUENCE</scope>
</reference>
<evidence type="ECO:0000256" key="2">
    <source>
        <dbReference type="SAM" id="SignalP"/>
    </source>
</evidence>
<protein>
    <submittedName>
        <fullName evidence="4">Uncharacterized protein</fullName>
    </submittedName>
</protein>
<name>A0A8J9UV15_9NEOP</name>
<dbReference type="Proteomes" id="UP000838878">
    <property type="component" value="Chromosome 10"/>
</dbReference>
<feature type="signal peptide" evidence="2">
    <location>
        <begin position="1"/>
        <end position="18"/>
    </location>
</feature>
<keyword evidence="2" id="KW-0732">Signal</keyword>
<evidence type="ECO:0000313" key="3">
    <source>
        <dbReference type="EMBL" id="CAH0715170.1"/>
    </source>
</evidence>
<feature type="compositionally biased region" description="Polar residues" evidence="1">
    <location>
        <begin position="272"/>
        <end position="288"/>
    </location>
</feature>
<feature type="chain" id="PRO_5036272103" evidence="2">
    <location>
        <begin position="19"/>
        <end position="418"/>
    </location>
</feature>
<feature type="compositionally biased region" description="Basic residues" evidence="1">
    <location>
        <begin position="290"/>
        <end position="308"/>
    </location>
</feature>
<dbReference type="EMBL" id="OV170230">
    <property type="protein sequence ID" value="CAH0715175.1"/>
    <property type="molecule type" value="Genomic_DNA"/>
</dbReference>
<evidence type="ECO:0000313" key="5">
    <source>
        <dbReference type="Proteomes" id="UP000838878"/>
    </source>
</evidence>
<keyword evidence="5" id="KW-1185">Reference proteome</keyword>
<evidence type="ECO:0000313" key="4">
    <source>
        <dbReference type="EMBL" id="CAH0715175.1"/>
    </source>
</evidence>
<dbReference type="OrthoDB" id="7482335at2759"/>
<gene>
    <name evidence="3" type="ORF">BINO364_LOCUS2140</name>
    <name evidence="4" type="ORF">BINO364_LOCUS2145</name>
</gene>
<sequence>MSMKTALWRANAAPFSAASVSLVSCGVQWSVVAPVRSVCLSILRERTRDVCGGGSGGVPTFLYPSRFLRGSTGQVARRRAPPATLALSPSGGSIVIKVGGLDVRSARRRRRRTAVPTDRRDRRLRADGYRVCLVFYRWPQIREDHPPNLSILVSGGKETNQDFLSSGERTGISPALNPAVVTIAGDVVFGRSRFLVVATPVQVRLERGRFPVEGARPVATERDGERDSPQRVNLRNSNERTERFIVIRRRTGARLDVTHRHSRGVLALHGSRPSTSADGVHFSLSNTSRPVRRRPKRRPGALRSRLNRARLQDRDGPPAGYRTSADVGAALLSSQPCCLGPCAYQSAMIHFRALAGPVLKHGPRSLACVRVIEFISKIMHKTERRNESEGVRLSRAQGGWSVGLDRSPALPRRLVSNP</sequence>
<feature type="region of interest" description="Disordered" evidence="1">
    <location>
        <begin position="216"/>
        <end position="236"/>
    </location>
</feature>